<organism evidence="3 4">
    <name type="scientific">Phtheirospermum japonicum</name>
    <dbReference type="NCBI Taxonomy" id="374723"/>
    <lineage>
        <taxon>Eukaryota</taxon>
        <taxon>Viridiplantae</taxon>
        <taxon>Streptophyta</taxon>
        <taxon>Embryophyta</taxon>
        <taxon>Tracheophyta</taxon>
        <taxon>Spermatophyta</taxon>
        <taxon>Magnoliopsida</taxon>
        <taxon>eudicotyledons</taxon>
        <taxon>Gunneridae</taxon>
        <taxon>Pentapetalae</taxon>
        <taxon>asterids</taxon>
        <taxon>lamiids</taxon>
        <taxon>Lamiales</taxon>
        <taxon>Orobanchaceae</taxon>
        <taxon>Orobanchaceae incertae sedis</taxon>
        <taxon>Phtheirospermum</taxon>
    </lineage>
</organism>
<gene>
    <name evidence="3" type="ORF">PHJA_001778000</name>
</gene>
<comment type="caution">
    <text evidence="3">The sequence shown here is derived from an EMBL/GenBank/DDBJ whole genome shotgun (WGS) entry which is preliminary data.</text>
</comment>
<dbReference type="AlphaFoldDB" id="A0A830CAV1"/>
<accession>A0A830CAV1</accession>
<evidence type="ECO:0000313" key="4">
    <source>
        <dbReference type="Proteomes" id="UP000653305"/>
    </source>
</evidence>
<dbReference type="CDD" id="cd22157">
    <property type="entry name" value="F-box_AtFBW1-like"/>
    <property type="match status" value="1"/>
</dbReference>
<dbReference type="Pfam" id="PF00646">
    <property type="entry name" value="F-box"/>
    <property type="match status" value="1"/>
</dbReference>
<reference evidence="3" key="1">
    <citation type="submission" date="2020-07" db="EMBL/GenBank/DDBJ databases">
        <title>Ethylene signaling mediates host invasion by parasitic plants.</title>
        <authorList>
            <person name="Yoshida S."/>
        </authorList>
    </citation>
    <scope>NUCLEOTIDE SEQUENCE</scope>
    <source>
        <strain evidence="3">Okayama</strain>
    </source>
</reference>
<evidence type="ECO:0000256" key="1">
    <source>
        <dbReference type="SAM" id="MobiDB-lite"/>
    </source>
</evidence>
<sequence length="410" mass="46336">MAAEKQRRLTDDETGEILVRLPLKDLARCKLVCKDWRSLISSPGFVSAHLKHSSSDPSSHRIIIHDEIVRRVGAAPPGPFRSVICCWSEPVAIVGSINGLIFLAGNYRAGLSPDEIWILNSVTRHLSKLPPPTYPVDKININSDDCDRVTFAFWWDSITDVYKVVRISSHLGQWDEVSEAWDYNSSYPYPNTAEVWVSSSPDKWTPISIDFDSPFYHRPVRCDIIVGGFAYWIVVHRSGENRKTNEGFKNKRKKKKVVCGLCWRNSPFKFYLKFVTLFTLVGDKNAKVDLLYVLVGRVFCKKGCDADGETWDECLGECDEICYKDPVLKDKQWSACIDRSPGSASYSEECFRACVAGCGYKFEIPPEKINQVHSRPPKPPPEVKPARSDAKPRPDSIPNPTEEEMPNTSA</sequence>
<dbReference type="Gene3D" id="1.20.1280.50">
    <property type="match status" value="1"/>
</dbReference>
<feature type="region of interest" description="Disordered" evidence="1">
    <location>
        <begin position="369"/>
        <end position="410"/>
    </location>
</feature>
<protein>
    <submittedName>
        <fullName evidence="3">F-box protein cpr30</fullName>
    </submittedName>
</protein>
<dbReference type="InterPro" id="IPR001810">
    <property type="entry name" value="F-box_dom"/>
</dbReference>
<dbReference type="InterPro" id="IPR036047">
    <property type="entry name" value="F-box-like_dom_sf"/>
</dbReference>
<evidence type="ECO:0000259" key="2">
    <source>
        <dbReference type="SMART" id="SM00256"/>
    </source>
</evidence>
<keyword evidence="4" id="KW-1185">Reference proteome</keyword>
<feature type="compositionally biased region" description="Acidic residues" evidence="1">
    <location>
        <begin position="401"/>
        <end position="410"/>
    </location>
</feature>
<dbReference type="PANTHER" id="PTHR36053">
    <property type="entry name" value="OSJNBB0017I01.18 PROTEIN"/>
    <property type="match status" value="1"/>
</dbReference>
<dbReference type="EMBL" id="BMAC01000433">
    <property type="protein sequence ID" value="GFP96339.1"/>
    <property type="molecule type" value="Genomic_DNA"/>
</dbReference>
<proteinExistence type="predicted"/>
<feature type="compositionally biased region" description="Basic and acidic residues" evidence="1">
    <location>
        <begin position="384"/>
        <end position="394"/>
    </location>
</feature>
<dbReference type="OrthoDB" id="1159107at2759"/>
<dbReference type="PANTHER" id="PTHR36053:SF1">
    <property type="entry name" value="OS04G0680300 PROTEIN"/>
    <property type="match status" value="1"/>
</dbReference>
<evidence type="ECO:0000313" key="3">
    <source>
        <dbReference type="EMBL" id="GFP96339.1"/>
    </source>
</evidence>
<feature type="domain" description="F-box" evidence="2">
    <location>
        <begin position="9"/>
        <end position="49"/>
    </location>
</feature>
<dbReference type="SUPFAM" id="SSF81383">
    <property type="entry name" value="F-box domain"/>
    <property type="match status" value="1"/>
</dbReference>
<dbReference type="Proteomes" id="UP000653305">
    <property type="component" value="Unassembled WGS sequence"/>
</dbReference>
<dbReference type="SMART" id="SM00256">
    <property type="entry name" value="FBOX"/>
    <property type="match status" value="1"/>
</dbReference>
<name>A0A830CAV1_9LAMI</name>